<gene>
    <name evidence="2" type="ORF">B296_00023215</name>
</gene>
<sequence length="105" mass="12301">MVYGLQKLEWKQRARCSERKVIELQKLVKELQPWRTKLLNAPSPSSPTQSDLLPTDPRRAARSHDSYNEKEKHVLVCHLKSQHNSSRRSPLQVIDNISPLLRPRR</sequence>
<comment type="caution">
    <text evidence="2">The sequence shown here is derived from an EMBL/GenBank/DDBJ whole genome shotgun (WGS) entry which is preliminary data.</text>
</comment>
<dbReference type="AlphaFoldDB" id="A0A426XRG7"/>
<dbReference type="PANTHER" id="PTHR35468">
    <property type="entry name" value="MYOSIN-LIKE PROTEIN"/>
    <property type="match status" value="1"/>
</dbReference>
<dbReference type="PANTHER" id="PTHR35468:SF1">
    <property type="entry name" value="MYOSIN-LIKE PROTEIN"/>
    <property type="match status" value="1"/>
</dbReference>
<feature type="compositionally biased region" description="Polar residues" evidence="1">
    <location>
        <begin position="42"/>
        <end position="52"/>
    </location>
</feature>
<evidence type="ECO:0000313" key="3">
    <source>
        <dbReference type="Proteomes" id="UP000287651"/>
    </source>
</evidence>
<organism evidence="2 3">
    <name type="scientific">Ensete ventricosum</name>
    <name type="common">Abyssinian banana</name>
    <name type="synonym">Musa ensete</name>
    <dbReference type="NCBI Taxonomy" id="4639"/>
    <lineage>
        <taxon>Eukaryota</taxon>
        <taxon>Viridiplantae</taxon>
        <taxon>Streptophyta</taxon>
        <taxon>Embryophyta</taxon>
        <taxon>Tracheophyta</taxon>
        <taxon>Spermatophyta</taxon>
        <taxon>Magnoliopsida</taxon>
        <taxon>Liliopsida</taxon>
        <taxon>Zingiberales</taxon>
        <taxon>Musaceae</taxon>
        <taxon>Ensete</taxon>
    </lineage>
</organism>
<name>A0A426XRG7_ENSVE</name>
<feature type="compositionally biased region" description="Basic and acidic residues" evidence="1">
    <location>
        <begin position="56"/>
        <end position="74"/>
    </location>
</feature>
<accession>A0A426XRG7</accession>
<feature type="region of interest" description="Disordered" evidence="1">
    <location>
        <begin position="35"/>
        <end position="105"/>
    </location>
</feature>
<dbReference type="Proteomes" id="UP000287651">
    <property type="component" value="Unassembled WGS sequence"/>
</dbReference>
<protein>
    <submittedName>
        <fullName evidence="2">Uncharacterized protein</fullName>
    </submittedName>
</protein>
<dbReference type="EMBL" id="AMZH03018130">
    <property type="protein sequence ID" value="RRT42015.1"/>
    <property type="molecule type" value="Genomic_DNA"/>
</dbReference>
<evidence type="ECO:0000313" key="2">
    <source>
        <dbReference type="EMBL" id="RRT42015.1"/>
    </source>
</evidence>
<reference evidence="2 3" key="1">
    <citation type="journal article" date="2014" name="Agronomy (Basel)">
        <title>A Draft Genome Sequence for Ensete ventricosum, the Drought-Tolerant Tree Against Hunger.</title>
        <authorList>
            <person name="Harrison J."/>
            <person name="Moore K.A."/>
            <person name="Paszkiewicz K."/>
            <person name="Jones T."/>
            <person name="Grant M."/>
            <person name="Ambacheew D."/>
            <person name="Muzemil S."/>
            <person name="Studholme D.J."/>
        </authorList>
    </citation>
    <scope>NUCLEOTIDE SEQUENCE [LARGE SCALE GENOMIC DNA]</scope>
</reference>
<evidence type="ECO:0000256" key="1">
    <source>
        <dbReference type="SAM" id="MobiDB-lite"/>
    </source>
</evidence>
<proteinExistence type="predicted"/>